<dbReference type="Proteomes" id="UP000630353">
    <property type="component" value="Unassembled WGS sequence"/>
</dbReference>
<reference evidence="2" key="2">
    <citation type="submission" date="2020-09" db="EMBL/GenBank/DDBJ databases">
        <authorList>
            <person name="Sun Q."/>
            <person name="Kim S."/>
        </authorList>
    </citation>
    <scope>NUCLEOTIDE SEQUENCE</scope>
    <source>
        <strain evidence="2">KCTC 42651</strain>
    </source>
</reference>
<evidence type="ECO:0000256" key="1">
    <source>
        <dbReference type="SAM" id="Phobius"/>
    </source>
</evidence>
<keyword evidence="3" id="KW-1185">Reference proteome</keyword>
<sequence>MARFLPAIGLWGGLALVLVAVNLLIVEKQRVLDDGRTVLLALRPVDPRSLIQGDYMELRYHEALVPADAAADTASPETDGRVVVALDADGVATFRRFDDGGPLAADEQRLRYKRRAPSGLQPDPENSELFIGAESFLFQEGHAEAYEEARYGILKVAPDGSSVLAGLADSGRRPIRP</sequence>
<comment type="caution">
    <text evidence="2">The sequence shown here is derived from an EMBL/GenBank/DDBJ whole genome shotgun (WGS) entry which is preliminary data.</text>
</comment>
<keyword evidence="1" id="KW-0472">Membrane</keyword>
<gene>
    <name evidence="2" type="ORF">GCM10017083_42980</name>
</gene>
<dbReference type="EMBL" id="BMZS01000011">
    <property type="protein sequence ID" value="GHD59180.1"/>
    <property type="molecule type" value="Genomic_DNA"/>
</dbReference>
<keyword evidence="1" id="KW-0812">Transmembrane</keyword>
<evidence type="ECO:0000313" key="3">
    <source>
        <dbReference type="Proteomes" id="UP000630353"/>
    </source>
</evidence>
<dbReference type="AlphaFoldDB" id="A0A918XW67"/>
<reference evidence="2" key="1">
    <citation type="journal article" date="2014" name="Int. J. Syst. Evol. Microbiol.">
        <title>Complete genome sequence of Corynebacterium casei LMG S-19264T (=DSM 44701T), isolated from a smear-ripened cheese.</title>
        <authorList>
            <consortium name="US DOE Joint Genome Institute (JGI-PGF)"/>
            <person name="Walter F."/>
            <person name="Albersmeier A."/>
            <person name="Kalinowski J."/>
            <person name="Ruckert C."/>
        </authorList>
    </citation>
    <scope>NUCLEOTIDE SEQUENCE</scope>
    <source>
        <strain evidence="2">KCTC 42651</strain>
    </source>
</reference>
<feature type="transmembrane region" description="Helical" evidence="1">
    <location>
        <begin position="6"/>
        <end position="26"/>
    </location>
</feature>
<name>A0A918XW67_9PROT</name>
<dbReference type="Pfam" id="PF14345">
    <property type="entry name" value="GDYXXLXY"/>
    <property type="match status" value="1"/>
</dbReference>
<proteinExistence type="predicted"/>
<dbReference type="InterPro" id="IPR025833">
    <property type="entry name" value="GDYXXLXY"/>
</dbReference>
<keyword evidence="1" id="KW-1133">Transmembrane helix</keyword>
<organism evidence="2 3">
    <name type="scientific">Thalassobaculum fulvum</name>
    <dbReference type="NCBI Taxonomy" id="1633335"/>
    <lineage>
        <taxon>Bacteria</taxon>
        <taxon>Pseudomonadati</taxon>
        <taxon>Pseudomonadota</taxon>
        <taxon>Alphaproteobacteria</taxon>
        <taxon>Rhodospirillales</taxon>
        <taxon>Thalassobaculaceae</taxon>
        <taxon>Thalassobaculum</taxon>
    </lineage>
</organism>
<evidence type="ECO:0000313" key="2">
    <source>
        <dbReference type="EMBL" id="GHD59180.1"/>
    </source>
</evidence>
<dbReference type="RefSeq" id="WP_189993523.1">
    <property type="nucleotide sequence ID" value="NZ_BMZS01000011.1"/>
</dbReference>
<accession>A0A918XW67</accession>
<protein>
    <submittedName>
        <fullName evidence="2">Membrane protein</fullName>
    </submittedName>
</protein>